<protein>
    <submittedName>
        <fullName evidence="1">Uncharacterized protein</fullName>
    </submittedName>
</protein>
<dbReference type="Gene3D" id="1.50.10.100">
    <property type="entry name" value="Chondroitin AC/alginate lyase"/>
    <property type="match status" value="1"/>
</dbReference>
<evidence type="ECO:0000313" key="1">
    <source>
        <dbReference type="EMBL" id="RKN86134.1"/>
    </source>
</evidence>
<dbReference type="AlphaFoldDB" id="A0A3B0CP02"/>
<keyword evidence="2" id="KW-1185">Reference proteome</keyword>
<evidence type="ECO:0000313" key="2">
    <source>
        <dbReference type="Proteomes" id="UP000282311"/>
    </source>
</evidence>
<sequence length="1224" mass="137559">MKPLYPYYVVRESEQFELLPVAGHFIEGDTINSASRKTEFAAYTNKNDLHIRIWCYDAEPQQMETIRLNFDPDHSGRRPHNLVQIMIDSNGTTKAETMEYDIVRLTPVEGVRGSSVFRNGAWEMTVLLPLELVYKSRQTRPYIGLNVIRTSKGSPALSKWSGLPGEISVSCLQGIGDLIFAEGLSEDKTNEWIERATQDSNTAYTKWEKQKLPSDMLKHIRDKKTGFSLRIKPEDAERARRSASETEWGARIAARIYEVADYWASKTDDELFDFIIPGNPRAMTPSQFYGDPLTGGNRSTLKTCLETPFRFYNETTGEWWYPGKKLKNPSTGEEVTVEDNGEGFLIPEGFPNPYTRCMLVAATRNYRLAMAMAAPYCPSITDKNVVPETSGTRYAGGIPNLAYAYILSGDIRYAYKAAILIGRIAELYPYMNGGYHDGSYSDTVHLSEPSTTGTEWKKNLLEAYDLIFDGIGQFHENLAALFARKPDAENHPRTVPFELRRAVEREMIPYVIYTCELERSGASDWSMRLLELEMEAAALIQNGELLHEVLMDSAFSLFSKLKNGYYRDGKYAYDSSGYVELMSSSMMNYPNWTYLFHDDGAFSQPLNLFEDPRFGVKEIIAFYYRYRCGGLSAAFGDTPVDNVLPLSDKRKKGKTPFLPLSETVFRRMPSARDIIGPALTEYSKEELESLRVEASLDNGRGGNQSLLVLASALSEAELAPYREQTSQTVQPSFLAEDSEISILRSGSSARNTKHLVLYGQPTLPHAHGDKLGLWLGAFGVHQLAFGGHYPFIWIGPKIGQWELHSASCNVVLVDGRNQAPSTSIQLEHYEGKWMQAAGMENKEAYPGSHYERWAWLIQAPDGENAYVVDHFLVSKGHRFDYNTHGLDLSLDRVLFEGIESWEPLSGTLAGADVPLYGQPGYGWMKAVRKAKAGERLSWTYPYGDSSLKITALNGKERELICCLGEKGGQEMKKSPWDAYVLLRDEQDEPEGHAASFVTVMEPYKGTPFLRSICAMERVAGHPASVFDAMGISITHPDGSRDIVISARHQLGPVTFRDETGLLHTTDAQMLLIRYRDNRPELIEAAGFTVIESGGLRWERANSTWQGTVASVDAELRQIEIEFAGETPDLAQLQNAVGFINGDGYKKPSPYYIREPRLEGNRLVFHTDITLFRGEEGWQGTEKARVQQGKQAIDYMGKRMLVDVWVGDRFSLNNRICLGFGAKAD</sequence>
<dbReference type="RefSeq" id="WP_120745826.1">
    <property type="nucleotide sequence ID" value="NZ_RBAH01000002.1"/>
</dbReference>
<dbReference type="InterPro" id="IPR008929">
    <property type="entry name" value="Chondroitin_lyas"/>
</dbReference>
<dbReference type="Gene3D" id="2.70.98.70">
    <property type="match status" value="1"/>
</dbReference>
<dbReference type="Proteomes" id="UP000282311">
    <property type="component" value="Unassembled WGS sequence"/>
</dbReference>
<gene>
    <name evidence="1" type="ORF">D7M11_03745</name>
</gene>
<comment type="caution">
    <text evidence="1">The sequence shown here is derived from an EMBL/GenBank/DDBJ whole genome shotgun (WGS) entry which is preliminary data.</text>
</comment>
<accession>A0A3B0CP02</accession>
<proteinExistence type="predicted"/>
<dbReference type="OrthoDB" id="2482382at2"/>
<reference evidence="1 2" key="1">
    <citation type="journal article" date="2007" name="Int. J. Syst. Evol. Microbiol.">
        <title>Paenibacillus ginsengarvi sp. nov., isolated from soil from ginseng cultivation.</title>
        <authorList>
            <person name="Yoon M.H."/>
            <person name="Ten L.N."/>
            <person name="Im W.T."/>
        </authorList>
    </citation>
    <scope>NUCLEOTIDE SEQUENCE [LARGE SCALE GENOMIC DNA]</scope>
    <source>
        <strain evidence="1 2">KCTC 13059</strain>
    </source>
</reference>
<dbReference type="EMBL" id="RBAH01000002">
    <property type="protein sequence ID" value="RKN86134.1"/>
    <property type="molecule type" value="Genomic_DNA"/>
</dbReference>
<organism evidence="1 2">
    <name type="scientific">Paenibacillus ginsengarvi</name>
    <dbReference type="NCBI Taxonomy" id="400777"/>
    <lineage>
        <taxon>Bacteria</taxon>
        <taxon>Bacillati</taxon>
        <taxon>Bacillota</taxon>
        <taxon>Bacilli</taxon>
        <taxon>Bacillales</taxon>
        <taxon>Paenibacillaceae</taxon>
        <taxon>Paenibacillus</taxon>
    </lineage>
</organism>
<name>A0A3B0CP02_9BACL</name>